<evidence type="ECO:0000256" key="9">
    <source>
        <dbReference type="ARBA" id="ARBA00048679"/>
    </source>
</evidence>
<name>A0A5C5G8D9_9BASI</name>
<dbReference type="InterPro" id="IPR011009">
    <property type="entry name" value="Kinase-like_dom_sf"/>
</dbReference>
<evidence type="ECO:0000259" key="11">
    <source>
        <dbReference type="PROSITE" id="PS50011"/>
    </source>
</evidence>
<dbReference type="SUPFAM" id="SSF56112">
    <property type="entry name" value="Protein kinase-like (PK-like)"/>
    <property type="match status" value="1"/>
</dbReference>
<evidence type="ECO:0000256" key="4">
    <source>
        <dbReference type="ARBA" id="ARBA00022679"/>
    </source>
</evidence>
<proteinExistence type="inferred from homology"/>
<keyword evidence="5" id="KW-0547">Nucleotide-binding</keyword>
<comment type="catalytic activity">
    <reaction evidence="8">
        <text>L-threonyl-[protein] + ATP = O-phospho-L-threonyl-[protein] + ADP + H(+)</text>
        <dbReference type="Rhea" id="RHEA:46608"/>
        <dbReference type="Rhea" id="RHEA-COMP:11060"/>
        <dbReference type="Rhea" id="RHEA-COMP:11605"/>
        <dbReference type="ChEBI" id="CHEBI:15378"/>
        <dbReference type="ChEBI" id="CHEBI:30013"/>
        <dbReference type="ChEBI" id="CHEBI:30616"/>
        <dbReference type="ChEBI" id="CHEBI:61977"/>
        <dbReference type="ChEBI" id="CHEBI:456216"/>
        <dbReference type="EC" id="2.7.11.1"/>
    </reaction>
</comment>
<dbReference type="PROSITE" id="PS00108">
    <property type="entry name" value="PROTEIN_KINASE_ST"/>
    <property type="match status" value="1"/>
</dbReference>
<dbReference type="OrthoDB" id="432483at2759"/>
<accession>A0A5C5G8D9</accession>
<dbReference type="Proteomes" id="UP000311382">
    <property type="component" value="Unassembled WGS sequence"/>
</dbReference>
<dbReference type="GO" id="GO:0004674">
    <property type="term" value="F:protein serine/threonine kinase activity"/>
    <property type="evidence" value="ECO:0007669"/>
    <property type="project" value="UniProtKB-KW"/>
</dbReference>
<feature type="region of interest" description="Disordered" evidence="10">
    <location>
        <begin position="1"/>
        <end position="50"/>
    </location>
</feature>
<keyword evidence="3" id="KW-0723">Serine/threonine-protein kinase</keyword>
<evidence type="ECO:0000256" key="2">
    <source>
        <dbReference type="ARBA" id="ARBA00012513"/>
    </source>
</evidence>
<dbReference type="FunFam" id="3.30.200.20:FF:001236">
    <property type="entry name" value="AGC/RSK protein kinase"/>
    <property type="match status" value="1"/>
</dbReference>
<evidence type="ECO:0000256" key="3">
    <source>
        <dbReference type="ARBA" id="ARBA00022527"/>
    </source>
</evidence>
<keyword evidence="4" id="KW-0808">Transferase</keyword>
<dbReference type="PANTHER" id="PTHR45637">
    <property type="entry name" value="FLIPPASE KINASE 1-RELATED"/>
    <property type="match status" value="1"/>
</dbReference>
<evidence type="ECO:0000256" key="6">
    <source>
        <dbReference type="ARBA" id="ARBA00022777"/>
    </source>
</evidence>
<feature type="domain" description="Protein kinase" evidence="11">
    <location>
        <begin position="92"/>
        <end position="382"/>
    </location>
</feature>
<feature type="compositionally biased region" description="Low complexity" evidence="10">
    <location>
        <begin position="1"/>
        <end position="14"/>
    </location>
</feature>
<organism evidence="12 13">
    <name type="scientific">Rhodotorula diobovata</name>
    <dbReference type="NCBI Taxonomy" id="5288"/>
    <lineage>
        <taxon>Eukaryota</taxon>
        <taxon>Fungi</taxon>
        <taxon>Dikarya</taxon>
        <taxon>Basidiomycota</taxon>
        <taxon>Pucciniomycotina</taxon>
        <taxon>Microbotryomycetes</taxon>
        <taxon>Sporidiobolales</taxon>
        <taxon>Sporidiobolaceae</taxon>
        <taxon>Rhodotorula</taxon>
    </lineage>
</organism>
<feature type="compositionally biased region" description="Polar residues" evidence="10">
    <location>
        <begin position="496"/>
        <end position="505"/>
    </location>
</feature>
<dbReference type="Gene3D" id="1.10.510.10">
    <property type="entry name" value="Transferase(Phosphotransferase) domain 1"/>
    <property type="match status" value="1"/>
</dbReference>
<feature type="compositionally biased region" description="Low complexity" evidence="10">
    <location>
        <begin position="36"/>
        <end position="50"/>
    </location>
</feature>
<evidence type="ECO:0000256" key="5">
    <source>
        <dbReference type="ARBA" id="ARBA00022741"/>
    </source>
</evidence>
<evidence type="ECO:0000313" key="12">
    <source>
        <dbReference type="EMBL" id="TNY24652.1"/>
    </source>
</evidence>
<evidence type="ECO:0000256" key="8">
    <source>
        <dbReference type="ARBA" id="ARBA00047899"/>
    </source>
</evidence>
<dbReference type="Pfam" id="PF00069">
    <property type="entry name" value="Pkinase"/>
    <property type="match status" value="1"/>
</dbReference>
<comment type="caution">
    <text evidence="12">The sequence shown here is derived from an EMBL/GenBank/DDBJ whole genome shotgun (WGS) entry which is preliminary data.</text>
</comment>
<dbReference type="PROSITE" id="PS50011">
    <property type="entry name" value="PROTEIN_KINASE_DOM"/>
    <property type="match status" value="1"/>
</dbReference>
<keyword evidence="13" id="KW-1185">Reference proteome</keyword>
<dbReference type="GO" id="GO:0005524">
    <property type="term" value="F:ATP binding"/>
    <property type="evidence" value="ECO:0007669"/>
    <property type="project" value="UniProtKB-KW"/>
</dbReference>
<dbReference type="AlphaFoldDB" id="A0A5C5G8D9"/>
<dbReference type="CDD" id="cd05574">
    <property type="entry name" value="STKc_phototropin_like"/>
    <property type="match status" value="1"/>
</dbReference>
<gene>
    <name evidence="12" type="ORF">DMC30DRAFT_345236</name>
</gene>
<keyword evidence="6 12" id="KW-0418">Kinase</keyword>
<evidence type="ECO:0000256" key="1">
    <source>
        <dbReference type="ARBA" id="ARBA00009903"/>
    </source>
</evidence>
<feature type="compositionally biased region" description="Polar residues" evidence="10">
    <location>
        <begin position="15"/>
        <end position="33"/>
    </location>
</feature>
<dbReference type="InterPro" id="IPR008271">
    <property type="entry name" value="Ser/Thr_kinase_AS"/>
</dbReference>
<protein>
    <recommendedName>
        <fullName evidence="2">non-specific serine/threonine protein kinase</fullName>
        <ecNumber evidence="2">2.7.11.1</ecNumber>
    </recommendedName>
</protein>
<dbReference type="EMBL" id="SOZI01000001">
    <property type="protein sequence ID" value="TNY24652.1"/>
    <property type="molecule type" value="Genomic_DNA"/>
</dbReference>
<comment type="similarity">
    <text evidence="1">Belongs to the protein kinase superfamily. AGC Ser/Thr protein kinase family.</text>
</comment>
<dbReference type="Gene3D" id="3.30.200.20">
    <property type="entry name" value="Phosphorylase Kinase, domain 1"/>
    <property type="match status" value="1"/>
</dbReference>
<evidence type="ECO:0000313" key="13">
    <source>
        <dbReference type="Proteomes" id="UP000311382"/>
    </source>
</evidence>
<dbReference type="InterPro" id="IPR000719">
    <property type="entry name" value="Prot_kinase_dom"/>
</dbReference>
<reference evidence="12 13" key="1">
    <citation type="submission" date="2019-03" db="EMBL/GenBank/DDBJ databases">
        <title>Rhodosporidium diobovatum UCD-FST 08-225 genome sequencing, assembly, and annotation.</title>
        <authorList>
            <person name="Fakankun I.U."/>
            <person name="Fristensky B."/>
            <person name="Levin D.B."/>
        </authorList>
    </citation>
    <scope>NUCLEOTIDE SEQUENCE [LARGE SCALE GENOMIC DNA]</scope>
    <source>
        <strain evidence="12 13">UCD-FST 08-225</strain>
    </source>
</reference>
<feature type="compositionally biased region" description="Basic and acidic residues" evidence="10">
    <location>
        <begin position="485"/>
        <end position="495"/>
    </location>
</feature>
<dbReference type="FunFam" id="1.10.510.10:FF:000121">
    <property type="entry name" value="Serine/threonine-protein kinase nrc-2"/>
    <property type="match status" value="1"/>
</dbReference>
<dbReference type="SMART" id="SM00220">
    <property type="entry name" value="S_TKc"/>
    <property type="match status" value="1"/>
</dbReference>
<dbReference type="STRING" id="5288.A0A5C5G8D9"/>
<evidence type="ECO:0000256" key="10">
    <source>
        <dbReference type="SAM" id="MobiDB-lite"/>
    </source>
</evidence>
<sequence length="505" mass="54952">MARQASQTSQASQQDSPTRSRSTPQIASSSAPNGRSPLLSSSALLAPPSPAGGASLSLNDGGLAGSPRAAFRRTYSSSSIRVRNLEVGPSSFHKVRLLGKGDVGKVYLVREKQTHKLYAMKVLSKKEMIKRNKVKRALAEEQEILAGSNHPFIVTLYHSFQSDDYLYLCMEYCLGGEFFRALQTRPGKCLPEEDAKFYAAEVVAALEYLHLMGFIYRDLKPENILLHETGHIMLSDFDLSKQADPNGLGGAPAGIKLFTPNGVPLVDTKSCIADFRTNSFQALARVEYICPEVINGRGHSSAVDWWTVGILVYEMLYGCTPFKGSNRHATFSNVLRNEPGFPDHPATTTLCKSLIKKLLCKDEHKRLGSQSGASEVKQHKWFASISWGLLRHQKPPIVPQIKNAENANFRSMRESASLDLEGQAFSSPWPDGQDGFQHTPVPSPMATPNLVLPGSGLGFVDAPTVAEAAATPAPPSTGKGHKRERAQTGESRDVETTGTSTPTES</sequence>
<dbReference type="EC" id="2.7.11.1" evidence="2"/>
<keyword evidence="7" id="KW-0067">ATP-binding</keyword>
<feature type="region of interest" description="Disordered" evidence="10">
    <location>
        <begin position="465"/>
        <end position="505"/>
    </location>
</feature>
<evidence type="ECO:0000256" key="7">
    <source>
        <dbReference type="ARBA" id="ARBA00022840"/>
    </source>
</evidence>
<comment type="catalytic activity">
    <reaction evidence="9">
        <text>L-seryl-[protein] + ATP = O-phospho-L-seryl-[protein] + ADP + H(+)</text>
        <dbReference type="Rhea" id="RHEA:17989"/>
        <dbReference type="Rhea" id="RHEA-COMP:9863"/>
        <dbReference type="Rhea" id="RHEA-COMP:11604"/>
        <dbReference type="ChEBI" id="CHEBI:15378"/>
        <dbReference type="ChEBI" id="CHEBI:29999"/>
        <dbReference type="ChEBI" id="CHEBI:30616"/>
        <dbReference type="ChEBI" id="CHEBI:83421"/>
        <dbReference type="ChEBI" id="CHEBI:456216"/>
        <dbReference type="EC" id="2.7.11.1"/>
    </reaction>
</comment>